<dbReference type="AlphaFoldDB" id="A0A0C3K6T7"/>
<dbReference type="HOGENOM" id="CLU_2639074_0_0_1"/>
<name>A0A0C3K6T7_PISTI</name>
<protein>
    <submittedName>
        <fullName evidence="1">Uncharacterized protein</fullName>
    </submittedName>
</protein>
<proteinExistence type="predicted"/>
<reference evidence="2" key="2">
    <citation type="submission" date="2015-01" db="EMBL/GenBank/DDBJ databases">
        <title>Evolutionary Origins and Diversification of the Mycorrhizal Mutualists.</title>
        <authorList>
            <consortium name="DOE Joint Genome Institute"/>
            <consortium name="Mycorrhizal Genomics Consortium"/>
            <person name="Kohler A."/>
            <person name="Kuo A."/>
            <person name="Nagy L.G."/>
            <person name="Floudas D."/>
            <person name="Copeland A."/>
            <person name="Barry K.W."/>
            <person name="Cichocki N."/>
            <person name="Veneault-Fourrey C."/>
            <person name="LaButti K."/>
            <person name="Lindquist E.A."/>
            <person name="Lipzen A."/>
            <person name="Lundell T."/>
            <person name="Morin E."/>
            <person name="Murat C."/>
            <person name="Riley R."/>
            <person name="Ohm R."/>
            <person name="Sun H."/>
            <person name="Tunlid A."/>
            <person name="Henrissat B."/>
            <person name="Grigoriev I.V."/>
            <person name="Hibbett D.S."/>
            <person name="Martin F."/>
        </authorList>
    </citation>
    <scope>NUCLEOTIDE SEQUENCE [LARGE SCALE GENOMIC DNA]</scope>
    <source>
        <strain evidence="2">Marx 270</strain>
    </source>
</reference>
<organism evidence="1 2">
    <name type="scientific">Pisolithus tinctorius Marx 270</name>
    <dbReference type="NCBI Taxonomy" id="870435"/>
    <lineage>
        <taxon>Eukaryota</taxon>
        <taxon>Fungi</taxon>
        <taxon>Dikarya</taxon>
        <taxon>Basidiomycota</taxon>
        <taxon>Agaricomycotina</taxon>
        <taxon>Agaricomycetes</taxon>
        <taxon>Agaricomycetidae</taxon>
        <taxon>Boletales</taxon>
        <taxon>Sclerodermatineae</taxon>
        <taxon>Pisolithaceae</taxon>
        <taxon>Pisolithus</taxon>
    </lineage>
</organism>
<evidence type="ECO:0000313" key="1">
    <source>
        <dbReference type="EMBL" id="KIO05297.1"/>
    </source>
</evidence>
<accession>A0A0C3K6T7</accession>
<keyword evidence="2" id="KW-1185">Reference proteome</keyword>
<sequence length="77" mass="8745">MEPKFNASTKERNREVILVSALDDKDNPPVQGRRAKAKDDRWQLIKMHTKPLLLPDSLPRDINTILLGGQELGRVLS</sequence>
<dbReference type="EMBL" id="KN831967">
    <property type="protein sequence ID" value="KIO05297.1"/>
    <property type="molecule type" value="Genomic_DNA"/>
</dbReference>
<reference evidence="1 2" key="1">
    <citation type="submission" date="2014-04" db="EMBL/GenBank/DDBJ databases">
        <authorList>
            <consortium name="DOE Joint Genome Institute"/>
            <person name="Kuo A."/>
            <person name="Kohler A."/>
            <person name="Costa M.D."/>
            <person name="Nagy L.G."/>
            <person name="Floudas D."/>
            <person name="Copeland A."/>
            <person name="Barry K.W."/>
            <person name="Cichocki N."/>
            <person name="Veneault-Fourrey C."/>
            <person name="LaButti K."/>
            <person name="Lindquist E.A."/>
            <person name="Lipzen A."/>
            <person name="Lundell T."/>
            <person name="Morin E."/>
            <person name="Murat C."/>
            <person name="Sun H."/>
            <person name="Tunlid A."/>
            <person name="Henrissat B."/>
            <person name="Grigoriev I.V."/>
            <person name="Hibbett D.S."/>
            <person name="Martin F."/>
            <person name="Nordberg H.P."/>
            <person name="Cantor M.N."/>
            <person name="Hua S.X."/>
        </authorList>
    </citation>
    <scope>NUCLEOTIDE SEQUENCE [LARGE SCALE GENOMIC DNA]</scope>
    <source>
        <strain evidence="1 2">Marx 270</strain>
    </source>
</reference>
<dbReference type="InParanoid" id="A0A0C3K6T7"/>
<gene>
    <name evidence="1" type="ORF">M404DRAFT_25453</name>
</gene>
<dbReference type="Proteomes" id="UP000054217">
    <property type="component" value="Unassembled WGS sequence"/>
</dbReference>
<evidence type="ECO:0000313" key="2">
    <source>
        <dbReference type="Proteomes" id="UP000054217"/>
    </source>
</evidence>